<evidence type="ECO:0000256" key="10">
    <source>
        <dbReference type="ARBA" id="ARBA00061390"/>
    </source>
</evidence>
<dbReference type="AlphaFoldDB" id="A0A9P6UXZ2"/>
<protein>
    <recommendedName>
        <fullName evidence="11">Vacuolar transporter chaperone complex subunit 4</fullName>
        <ecNumber evidence="3">2.7.4.1</ecNumber>
    </recommendedName>
    <alternativeName>
        <fullName evidence="13">Polyphosphate kinase</fullName>
    </alternativeName>
    <alternativeName>
        <fullName evidence="12">SPX-dependent polyphosphate polymerase VTC subunit 4</fullName>
    </alternativeName>
    <alternativeName>
        <fullName evidence="14">Vacuolar membrane polyphosphate polymerase catalytic subunit</fullName>
    </alternativeName>
</protein>
<dbReference type="OrthoDB" id="6493944at2759"/>
<reference evidence="18" key="1">
    <citation type="journal article" date="2020" name="Fungal Divers.">
        <title>Resolving the Mortierellaceae phylogeny through synthesis of multi-gene phylogenetics and phylogenomics.</title>
        <authorList>
            <person name="Vandepol N."/>
            <person name="Liber J."/>
            <person name="Desiro A."/>
            <person name="Na H."/>
            <person name="Kennedy M."/>
            <person name="Barry K."/>
            <person name="Grigoriev I.V."/>
            <person name="Miller A.N."/>
            <person name="O'Donnell K."/>
            <person name="Stajich J.E."/>
            <person name="Bonito G."/>
        </authorList>
    </citation>
    <scope>NUCLEOTIDE SEQUENCE</scope>
    <source>
        <strain evidence="18">REB-010B</strain>
    </source>
</reference>
<dbReference type="InterPro" id="IPR003807">
    <property type="entry name" value="DUF202"/>
</dbReference>
<dbReference type="GO" id="GO:0008976">
    <property type="term" value="F:polyphosphate kinase activity"/>
    <property type="evidence" value="ECO:0007669"/>
    <property type="project" value="UniProtKB-EC"/>
</dbReference>
<gene>
    <name evidence="18" type="primary">VTC4_5</name>
    <name evidence="18" type="ORF">BGZ99_009047</name>
</gene>
<feature type="transmembrane region" description="Helical" evidence="16">
    <location>
        <begin position="698"/>
        <end position="718"/>
    </location>
</feature>
<evidence type="ECO:0000256" key="12">
    <source>
        <dbReference type="ARBA" id="ARBA00075894"/>
    </source>
</evidence>
<dbReference type="PANTHER" id="PTHR46140:SF1">
    <property type="entry name" value="VACUOLAR TRANSPORTER CHAPERONE COMPLEX SUBUNIT 4-RELATED"/>
    <property type="match status" value="1"/>
</dbReference>
<sequence length="797" mass="91444">MKFGQHLAESIQPEWSFNYVAYDELKEVLKARTAIQLWTETDEGYFVELLERELEKVYSFQNVKIGEVQRKLLYYNIQAQECKKNGAQEETWRALEIELYRLVAEIDVLAKYTRLNYTGFLKIVKKHDKQTGWMLKSIFHVRLNTKPFHKENYDAVIVRLSTIYHIVTARGQKLKGDDQFANWDSSAFVRDTTKYWVHPDNITEVKLVIMKHLPVLVFNTRKEYEENDAAISSVYVDSEDFECYQGRLEKSDGAQAIRIRWYGPTPTENGQSFLERKVHREKWTGEQSVKERFPIKTKYINPYLAGDYTMDVKFAKLRARGQKSVKDVELMQKLANDVQTSIVTKKMRPTIRAFYRRTAFQLQNDARVRISLDTELALIREDDYGGRTRAGDNWKRQDIGIDWPFKQLPAEDITRFPYAVLEVKLQTHNGQEPPAWIIELINSHLVESCPRFSKYIHGVATLLEDKIQILPFWLPQMDQDIRKPPNTDFGLTTFLPRAWPVGTPEIGLRPMAPRLIAGSSDSTIKGAKSLSEFEPKIPKTMDKATYQQKMAEKSANRRSDNNGSSNFYNHSPAMAGSKTSMVTGSHPLVDNGSTVSNQALMAPPARPWIDRLNNKDSRLSLGSESFLTEKNHSAGNNAGMNNGSNNNMDNEDSLLRKKSTIRRKRFGFREKRSATAPKRAAAPVRMEPKVFFANERTFLNWLQFSVLLGSISLTLLNFGNYMTRVSGAVLTVITLLAMLYALGIFHIRLSNILSTKPNRQFHDRIGPTVLCVFLFGAYFLNFYTKFIQTNTSTSGSA</sequence>
<comment type="similarity">
    <text evidence="10">Belongs to the VTC4 family.</text>
</comment>
<dbReference type="InterPro" id="IPR018966">
    <property type="entry name" value="VTC_domain"/>
</dbReference>
<evidence type="ECO:0000259" key="17">
    <source>
        <dbReference type="PROSITE" id="PS51382"/>
    </source>
</evidence>
<dbReference type="Pfam" id="PF09359">
    <property type="entry name" value="VTC"/>
    <property type="match status" value="1"/>
</dbReference>
<keyword evidence="19" id="KW-1185">Reference proteome</keyword>
<evidence type="ECO:0000313" key="18">
    <source>
        <dbReference type="EMBL" id="KAG0326748.1"/>
    </source>
</evidence>
<dbReference type="EMBL" id="JAAAIP010000074">
    <property type="protein sequence ID" value="KAG0326748.1"/>
    <property type="molecule type" value="Genomic_DNA"/>
</dbReference>
<evidence type="ECO:0000256" key="9">
    <source>
        <dbReference type="ARBA" id="ARBA00050204"/>
    </source>
</evidence>
<dbReference type="Pfam" id="PF02656">
    <property type="entry name" value="DUF202"/>
    <property type="match status" value="1"/>
</dbReference>
<organism evidence="18 19">
    <name type="scientific">Dissophora globulifera</name>
    <dbReference type="NCBI Taxonomy" id="979702"/>
    <lineage>
        <taxon>Eukaryota</taxon>
        <taxon>Fungi</taxon>
        <taxon>Fungi incertae sedis</taxon>
        <taxon>Mucoromycota</taxon>
        <taxon>Mortierellomycotina</taxon>
        <taxon>Mortierellomycetes</taxon>
        <taxon>Mortierellales</taxon>
        <taxon>Mortierellaceae</taxon>
        <taxon>Dissophora</taxon>
    </lineage>
</organism>
<comment type="caution">
    <text evidence="18">The sequence shown here is derived from an EMBL/GenBank/DDBJ whole genome shotgun (WGS) entry which is preliminary data.</text>
</comment>
<keyword evidence="8 16" id="KW-0472">Membrane</keyword>
<feature type="compositionally biased region" description="Basic and acidic residues" evidence="15">
    <location>
        <begin position="550"/>
        <end position="560"/>
    </location>
</feature>
<feature type="domain" description="SPX" evidence="17">
    <location>
        <begin position="1"/>
        <end position="141"/>
    </location>
</feature>
<proteinExistence type="inferred from homology"/>
<dbReference type="EC" id="2.7.4.1" evidence="3"/>
<evidence type="ECO:0000256" key="15">
    <source>
        <dbReference type="SAM" id="MobiDB-lite"/>
    </source>
</evidence>
<evidence type="ECO:0000256" key="13">
    <source>
        <dbReference type="ARBA" id="ARBA00080494"/>
    </source>
</evidence>
<evidence type="ECO:0000256" key="6">
    <source>
        <dbReference type="ARBA" id="ARBA00022692"/>
    </source>
</evidence>
<evidence type="ECO:0000256" key="16">
    <source>
        <dbReference type="SAM" id="Phobius"/>
    </source>
</evidence>
<dbReference type="InterPro" id="IPR004331">
    <property type="entry name" value="SPX_dom"/>
</dbReference>
<dbReference type="GO" id="GO:0006799">
    <property type="term" value="P:polyphosphate biosynthetic process"/>
    <property type="evidence" value="ECO:0007669"/>
    <property type="project" value="UniProtKB-ARBA"/>
</dbReference>
<evidence type="ECO:0000256" key="1">
    <source>
        <dbReference type="ARBA" id="ARBA00001936"/>
    </source>
</evidence>
<evidence type="ECO:0000256" key="3">
    <source>
        <dbReference type="ARBA" id="ARBA00012960"/>
    </source>
</evidence>
<accession>A0A9P6UXZ2</accession>
<comment type="subcellular location">
    <subcellularLocation>
        <location evidence="2">Vacuole membrane</location>
        <topology evidence="2">Multi-pass membrane protein</topology>
    </subcellularLocation>
</comment>
<dbReference type="CDD" id="cd07751">
    <property type="entry name" value="PolyPPase_VTC4_like"/>
    <property type="match status" value="1"/>
</dbReference>
<dbReference type="GO" id="GO:0000329">
    <property type="term" value="C:fungal-type vacuole membrane"/>
    <property type="evidence" value="ECO:0007669"/>
    <property type="project" value="TreeGrafter"/>
</dbReference>
<dbReference type="Proteomes" id="UP000738325">
    <property type="component" value="Unassembled WGS sequence"/>
</dbReference>
<dbReference type="PANTHER" id="PTHR46140">
    <property type="entry name" value="VACUOLAR TRANSPORTER CHAPERONE 1-RELATED"/>
    <property type="match status" value="1"/>
</dbReference>
<keyword evidence="4" id="KW-0926">Vacuole</keyword>
<dbReference type="GO" id="GO:0033254">
    <property type="term" value="C:vacuolar transporter chaperone complex"/>
    <property type="evidence" value="ECO:0007669"/>
    <property type="project" value="TreeGrafter"/>
</dbReference>
<evidence type="ECO:0000256" key="7">
    <source>
        <dbReference type="ARBA" id="ARBA00022989"/>
    </source>
</evidence>
<comment type="cofactor">
    <cofactor evidence="1">
        <name>Mn(2+)</name>
        <dbReference type="ChEBI" id="CHEBI:29035"/>
    </cofactor>
</comment>
<feature type="region of interest" description="Disordered" evidence="15">
    <location>
        <begin position="545"/>
        <end position="595"/>
    </location>
</feature>
<evidence type="ECO:0000313" key="19">
    <source>
        <dbReference type="Proteomes" id="UP000738325"/>
    </source>
</evidence>
<feature type="transmembrane region" description="Helical" evidence="16">
    <location>
        <begin position="725"/>
        <end position="745"/>
    </location>
</feature>
<comment type="catalytic activity">
    <reaction evidence="9">
        <text>[phosphate](n) + ATP = [phosphate](n+1) + ADP</text>
        <dbReference type="Rhea" id="RHEA:19573"/>
        <dbReference type="Rhea" id="RHEA-COMP:9859"/>
        <dbReference type="Rhea" id="RHEA-COMP:14280"/>
        <dbReference type="ChEBI" id="CHEBI:16838"/>
        <dbReference type="ChEBI" id="CHEBI:30616"/>
        <dbReference type="ChEBI" id="CHEBI:456216"/>
        <dbReference type="EC" id="2.7.4.1"/>
    </reaction>
    <physiologicalReaction direction="left-to-right" evidence="9">
        <dbReference type="Rhea" id="RHEA:19574"/>
    </physiologicalReaction>
</comment>
<evidence type="ECO:0000256" key="2">
    <source>
        <dbReference type="ARBA" id="ARBA00004128"/>
    </source>
</evidence>
<evidence type="ECO:0000256" key="11">
    <source>
        <dbReference type="ARBA" id="ARBA00067464"/>
    </source>
</evidence>
<keyword evidence="5" id="KW-0808">Transferase</keyword>
<dbReference type="CDD" id="cd14480">
    <property type="entry name" value="SPX_VTC2_like"/>
    <property type="match status" value="1"/>
</dbReference>
<feature type="transmembrane region" description="Helical" evidence="16">
    <location>
        <begin position="765"/>
        <end position="783"/>
    </location>
</feature>
<keyword evidence="7 16" id="KW-1133">Transmembrane helix</keyword>
<name>A0A9P6UXZ2_9FUNG</name>
<dbReference type="FunFam" id="3.20.100.30:FF:000001">
    <property type="entry name" value="Vacuolar transporter chaperone 4"/>
    <property type="match status" value="1"/>
</dbReference>
<evidence type="ECO:0000256" key="14">
    <source>
        <dbReference type="ARBA" id="ARBA00081313"/>
    </source>
</evidence>
<dbReference type="InterPro" id="IPR051572">
    <property type="entry name" value="VTC_Complex_Subunit"/>
</dbReference>
<dbReference type="PROSITE" id="PS51382">
    <property type="entry name" value="SPX"/>
    <property type="match status" value="1"/>
</dbReference>
<dbReference type="InterPro" id="IPR042267">
    <property type="entry name" value="VTC_sf"/>
</dbReference>
<evidence type="ECO:0000256" key="5">
    <source>
        <dbReference type="ARBA" id="ARBA00022679"/>
    </source>
</evidence>
<evidence type="ECO:0000256" key="8">
    <source>
        <dbReference type="ARBA" id="ARBA00023136"/>
    </source>
</evidence>
<keyword evidence="6 16" id="KW-0812">Transmembrane</keyword>
<evidence type="ECO:0000256" key="4">
    <source>
        <dbReference type="ARBA" id="ARBA00022554"/>
    </source>
</evidence>
<dbReference type="Gene3D" id="3.20.100.30">
    <property type="entry name" value="VTC, catalytic tunnel domain"/>
    <property type="match status" value="1"/>
</dbReference>